<proteinExistence type="predicted"/>
<sequence length="176" mass="20822">MKQSLADQMNATIYQYQLVKRVIVKSELILSHLIIAAIFLGFQMLNYGMHGLFAWLFGFAVIQMLHLIIIVLTFISVTEAAERQWTWRITPPWIGFKPANDISLLIFRRVHRHLFWLGLCIIAVLYPWTTPSLMISLISWHIWLIIPRLMLSVAFRKQRKDGVLRLQWKEASYYHR</sequence>
<accession>A0A371NZV2</accession>
<evidence type="ECO:0000313" key="3">
    <source>
        <dbReference type="Proteomes" id="UP000261905"/>
    </source>
</evidence>
<keyword evidence="1" id="KW-0472">Membrane</keyword>
<reference evidence="2 3" key="1">
    <citation type="submission" date="2018-08" db="EMBL/GenBank/DDBJ databases">
        <title>Paenibacillus sp. M4BSY-1, whole genome shotgun sequence.</title>
        <authorList>
            <person name="Tuo L."/>
        </authorList>
    </citation>
    <scope>NUCLEOTIDE SEQUENCE [LARGE SCALE GENOMIC DNA]</scope>
    <source>
        <strain evidence="2 3">M4BSY-1</strain>
    </source>
</reference>
<feature type="transmembrane region" description="Helical" evidence="1">
    <location>
        <begin position="135"/>
        <end position="155"/>
    </location>
</feature>
<protein>
    <submittedName>
        <fullName evidence="2">Transposase</fullName>
    </submittedName>
</protein>
<dbReference type="RefSeq" id="WP_116050053.1">
    <property type="nucleotide sequence ID" value="NZ_QUBQ01000009.1"/>
</dbReference>
<name>A0A371NZV2_9BACL</name>
<dbReference type="OrthoDB" id="2678045at2"/>
<keyword evidence="1" id="KW-0812">Transmembrane</keyword>
<gene>
    <name evidence="2" type="ORF">DX130_25100</name>
</gene>
<evidence type="ECO:0000313" key="2">
    <source>
        <dbReference type="EMBL" id="REK69199.1"/>
    </source>
</evidence>
<feature type="transmembrane region" description="Helical" evidence="1">
    <location>
        <begin position="113"/>
        <end position="129"/>
    </location>
</feature>
<keyword evidence="1" id="KW-1133">Transmembrane helix</keyword>
<dbReference type="Proteomes" id="UP000261905">
    <property type="component" value="Unassembled WGS sequence"/>
</dbReference>
<keyword evidence="3" id="KW-1185">Reference proteome</keyword>
<feature type="transmembrane region" description="Helical" evidence="1">
    <location>
        <begin position="28"/>
        <end position="46"/>
    </location>
</feature>
<comment type="caution">
    <text evidence="2">The sequence shown here is derived from an EMBL/GenBank/DDBJ whole genome shotgun (WGS) entry which is preliminary data.</text>
</comment>
<feature type="transmembrane region" description="Helical" evidence="1">
    <location>
        <begin position="52"/>
        <end position="75"/>
    </location>
</feature>
<dbReference type="EMBL" id="QUBQ01000009">
    <property type="protein sequence ID" value="REK69199.1"/>
    <property type="molecule type" value="Genomic_DNA"/>
</dbReference>
<evidence type="ECO:0000256" key="1">
    <source>
        <dbReference type="SAM" id="Phobius"/>
    </source>
</evidence>
<dbReference type="AlphaFoldDB" id="A0A371NZV2"/>
<organism evidence="2 3">
    <name type="scientific">Paenibacillus paeoniae</name>
    <dbReference type="NCBI Taxonomy" id="2292705"/>
    <lineage>
        <taxon>Bacteria</taxon>
        <taxon>Bacillati</taxon>
        <taxon>Bacillota</taxon>
        <taxon>Bacilli</taxon>
        <taxon>Bacillales</taxon>
        <taxon>Paenibacillaceae</taxon>
        <taxon>Paenibacillus</taxon>
    </lineage>
</organism>